<dbReference type="EMBL" id="BAABME010006503">
    <property type="protein sequence ID" value="GAA0168527.1"/>
    <property type="molecule type" value="Genomic_DNA"/>
</dbReference>
<comment type="caution">
    <text evidence="1">The sequence shown here is derived from an EMBL/GenBank/DDBJ whole genome shotgun (WGS) entry which is preliminary data.</text>
</comment>
<sequence length="136" mass="15036">MADEVLAHLADGQAFNFSFLPALHHGMECYFEKVRGVLKVVSQADYRRAFHLPLSKEALHEAETRIVDARDHLAETVLQLARDEASLGALNSTSVPTADIEAVRLYEGEGTTTNAFLNGLELVRGNLEDMVPEHHP</sequence>
<dbReference type="Proteomes" id="UP001454036">
    <property type="component" value="Unassembled WGS sequence"/>
</dbReference>
<evidence type="ECO:0000313" key="1">
    <source>
        <dbReference type="EMBL" id="GAA0168527.1"/>
    </source>
</evidence>
<name>A0AAV3R0C4_LITER</name>
<proteinExistence type="predicted"/>
<reference evidence="1 2" key="1">
    <citation type="submission" date="2024-01" db="EMBL/GenBank/DDBJ databases">
        <title>The complete chloroplast genome sequence of Lithospermum erythrorhizon: insights into the phylogenetic relationship among Boraginaceae species and the maternal lineages of purple gromwells.</title>
        <authorList>
            <person name="Okada T."/>
            <person name="Watanabe K."/>
        </authorList>
    </citation>
    <scope>NUCLEOTIDE SEQUENCE [LARGE SCALE GENOMIC DNA]</scope>
</reference>
<protein>
    <submittedName>
        <fullName evidence="1">Uncharacterized protein</fullName>
    </submittedName>
</protein>
<keyword evidence="2" id="KW-1185">Reference proteome</keyword>
<gene>
    <name evidence="1" type="ORF">LIER_23227</name>
</gene>
<dbReference type="AlphaFoldDB" id="A0AAV3R0C4"/>
<accession>A0AAV3R0C4</accession>
<organism evidence="1 2">
    <name type="scientific">Lithospermum erythrorhizon</name>
    <name type="common">Purple gromwell</name>
    <name type="synonym">Lithospermum officinale var. erythrorhizon</name>
    <dbReference type="NCBI Taxonomy" id="34254"/>
    <lineage>
        <taxon>Eukaryota</taxon>
        <taxon>Viridiplantae</taxon>
        <taxon>Streptophyta</taxon>
        <taxon>Embryophyta</taxon>
        <taxon>Tracheophyta</taxon>
        <taxon>Spermatophyta</taxon>
        <taxon>Magnoliopsida</taxon>
        <taxon>eudicotyledons</taxon>
        <taxon>Gunneridae</taxon>
        <taxon>Pentapetalae</taxon>
        <taxon>asterids</taxon>
        <taxon>lamiids</taxon>
        <taxon>Boraginales</taxon>
        <taxon>Boraginaceae</taxon>
        <taxon>Boraginoideae</taxon>
        <taxon>Lithospermeae</taxon>
        <taxon>Lithospermum</taxon>
    </lineage>
</organism>
<evidence type="ECO:0000313" key="2">
    <source>
        <dbReference type="Proteomes" id="UP001454036"/>
    </source>
</evidence>